<dbReference type="PANTHER" id="PTHR35041:SF6">
    <property type="entry name" value="FORMYLMETHIONINE DEFORMYLASE-LIKE PROTEIN-RELATED"/>
    <property type="match status" value="1"/>
</dbReference>
<evidence type="ECO:0000313" key="4">
    <source>
        <dbReference type="Proteomes" id="UP001600888"/>
    </source>
</evidence>
<feature type="region of interest" description="Disordered" evidence="1">
    <location>
        <begin position="188"/>
        <end position="220"/>
    </location>
</feature>
<protein>
    <submittedName>
        <fullName evidence="3">Uncharacterized protein</fullName>
    </submittedName>
</protein>
<dbReference type="PANTHER" id="PTHR35041">
    <property type="entry name" value="MEDIATOR OF RNA POLYMERASE II TRANSCRIPTION SUBUNIT 1"/>
    <property type="match status" value="1"/>
</dbReference>
<organism evidence="3 4">
    <name type="scientific">Diaporthe vaccinii</name>
    <dbReference type="NCBI Taxonomy" id="105482"/>
    <lineage>
        <taxon>Eukaryota</taxon>
        <taxon>Fungi</taxon>
        <taxon>Dikarya</taxon>
        <taxon>Ascomycota</taxon>
        <taxon>Pezizomycotina</taxon>
        <taxon>Sordariomycetes</taxon>
        <taxon>Sordariomycetidae</taxon>
        <taxon>Diaporthales</taxon>
        <taxon>Diaporthaceae</taxon>
        <taxon>Diaporthe</taxon>
        <taxon>Diaporthe eres species complex</taxon>
    </lineage>
</organism>
<proteinExistence type="predicted"/>
<sequence>MDTKELYEAQYYMNNGKDADTQPANAMGMAETLEEVFTNATLSLFSKTSFLQNETAAAIVPVTILTPQNAFVYRPRNLLISYISGVTATAICVVLGFICISKSSAEAFGTSFSTILRTTRNPELDRLVPPVETSGAEPLSKGLATIKLRLIRGEKPLSQDQSDMDGDVGLETTSGDGWSCFAIPEDANDLESAPSSKTSRKAKSPASEIDVDSLLMPGDR</sequence>
<dbReference type="Proteomes" id="UP001600888">
    <property type="component" value="Unassembled WGS sequence"/>
</dbReference>
<keyword evidence="4" id="KW-1185">Reference proteome</keyword>
<gene>
    <name evidence="3" type="ORF">FJTKL_06070</name>
</gene>
<comment type="caution">
    <text evidence="3">The sequence shown here is derived from an EMBL/GenBank/DDBJ whole genome shotgun (WGS) entry which is preliminary data.</text>
</comment>
<keyword evidence="2" id="KW-0812">Transmembrane</keyword>
<evidence type="ECO:0000313" key="3">
    <source>
        <dbReference type="EMBL" id="KAL2287055.1"/>
    </source>
</evidence>
<evidence type="ECO:0000256" key="1">
    <source>
        <dbReference type="SAM" id="MobiDB-lite"/>
    </source>
</evidence>
<keyword evidence="2" id="KW-1133">Transmembrane helix</keyword>
<dbReference type="EMBL" id="JBAWTH010000021">
    <property type="protein sequence ID" value="KAL2287055.1"/>
    <property type="molecule type" value="Genomic_DNA"/>
</dbReference>
<reference evidence="3 4" key="1">
    <citation type="submission" date="2024-03" db="EMBL/GenBank/DDBJ databases">
        <title>A high-quality draft genome sequence of Diaporthe vaccinii, a causative agent of upright dieback and viscid rot disease in cranberry plants.</title>
        <authorList>
            <person name="Sarrasin M."/>
            <person name="Lang B.F."/>
            <person name="Burger G."/>
        </authorList>
    </citation>
    <scope>NUCLEOTIDE SEQUENCE [LARGE SCALE GENOMIC DNA]</scope>
    <source>
        <strain evidence="3 4">IS7</strain>
    </source>
</reference>
<evidence type="ECO:0000256" key="2">
    <source>
        <dbReference type="SAM" id="Phobius"/>
    </source>
</evidence>
<keyword evidence="2" id="KW-0472">Membrane</keyword>
<accession>A0ABR4EX87</accession>
<name>A0ABR4EX87_9PEZI</name>
<feature type="transmembrane region" description="Helical" evidence="2">
    <location>
        <begin position="79"/>
        <end position="100"/>
    </location>
</feature>